<dbReference type="InterPro" id="IPR012999">
    <property type="entry name" value="Pyr_OxRdtase_I_AS"/>
</dbReference>
<comment type="caution">
    <text evidence="19">The sequence shown here is derived from an EMBL/GenBank/DDBJ whole genome shotgun (WGS) entry which is preliminary data.</text>
</comment>
<evidence type="ECO:0000256" key="11">
    <source>
        <dbReference type="ARBA" id="ARBA00023284"/>
    </source>
</evidence>
<feature type="binding site" evidence="14">
    <location>
        <position position="211"/>
    </location>
    <ligand>
        <name>NAD(+)</name>
        <dbReference type="ChEBI" id="CHEBI:57540"/>
    </ligand>
</feature>
<evidence type="ECO:0000256" key="9">
    <source>
        <dbReference type="ARBA" id="ARBA00023027"/>
    </source>
</evidence>
<keyword evidence="14" id="KW-0547">Nucleotide-binding</keyword>
<evidence type="ECO:0000256" key="5">
    <source>
        <dbReference type="ARBA" id="ARBA00022490"/>
    </source>
</evidence>
<name>A0A7X4YM87_9BACL</name>
<dbReference type="Gene3D" id="3.30.390.30">
    <property type="match status" value="1"/>
</dbReference>
<feature type="binding site" evidence="14">
    <location>
        <begin position="151"/>
        <end position="153"/>
    </location>
    <ligand>
        <name>FAD</name>
        <dbReference type="ChEBI" id="CHEBI:57692"/>
    </ligand>
</feature>
<dbReference type="GO" id="GO:0050660">
    <property type="term" value="F:flavin adenine dinucleotide binding"/>
    <property type="evidence" value="ECO:0007669"/>
    <property type="project" value="InterPro"/>
</dbReference>
<evidence type="ECO:0000256" key="6">
    <source>
        <dbReference type="ARBA" id="ARBA00022630"/>
    </source>
</evidence>
<feature type="binding site" evidence="14">
    <location>
        <position position="115"/>
    </location>
    <ligand>
        <name>FAD</name>
        <dbReference type="ChEBI" id="CHEBI:57692"/>
    </ligand>
</feature>
<dbReference type="PANTHER" id="PTHR22912:SF217">
    <property type="entry name" value="DIHYDROLIPOYL DEHYDROGENASE"/>
    <property type="match status" value="1"/>
</dbReference>
<evidence type="ECO:0000256" key="7">
    <source>
        <dbReference type="ARBA" id="ARBA00022827"/>
    </source>
</evidence>
<gene>
    <name evidence="19" type="primary">lpdA</name>
    <name evidence="19" type="ORF">GT003_08175</name>
</gene>
<evidence type="ECO:0000256" key="4">
    <source>
        <dbReference type="ARBA" id="ARBA00016961"/>
    </source>
</evidence>
<feature type="binding site" evidence="14">
    <location>
        <position position="320"/>
    </location>
    <ligand>
        <name>FAD</name>
        <dbReference type="ChEBI" id="CHEBI:57692"/>
    </ligand>
</feature>
<dbReference type="PRINTS" id="PR00411">
    <property type="entry name" value="PNDRDTASEI"/>
</dbReference>
<evidence type="ECO:0000313" key="20">
    <source>
        <dbReference type="Proteomes" id="UP000558113"/>
    </source>
</evidence>
<dbReference type="EMBL" id="JAAAMU010000004">
    <property type="protein sequence ID" value="NBC68962.1"/>
    <property type="molecule type" value="Genomic_DNA"/>
</dbReference>
<keyword evidence="8 16" id="KW-0560">Oxidoreductase</keyword>
<dbReference type="GO" id="GO:0005737">
    <property type="term" value="C:cytoplasm"/>
    <property type="evidence" value="ECO:0007669"/>
    <property type="project" value="UniProtKB-SubCell"/>
</dbReference>
<evidence type="ECO:0000256" key="1">
    <source>
        <dbReference type="ARBA" id="ARBA00004496"/>
    </source>
</evidence>
<dbReference type="Gene3D" id="3.50.50.60">
    <property type="entry name" value="FAD/NAD(P)-binding domain"/>
    <property type="match status" value="2"/>
</dbReference>
<dbReference type="InterPro" id="IPR023753">
    <property type="entry name" value="FAD/NAD-binding_dom"/>
</dbReference>
<dbReference type="NCBIfam" id="TIGR01350">
    <property type="entry name" value="lipoamide_DH"/>
    <property type="match status" value="1"/>
</dbReference>
<comment type="similarity">
    <text evidence="2 16">Belongs to the class-I pyridine nucleotide-disulfide oxidoreductase family.</text>
</comment>
<evidence type="ECO:0000259" key="17">
    <source>
        <dbReference type="Pfam" id="PF02852"/>
    </source>
</evidence>
<dbReference type="Pfam" id="PF07992">
    <property type="entry name" value="Pyr_redox_2"/>
    <property type="match status" value="1"/>
</dbReference>
<dbReference type="InterPro" id="IPR036188">
    <property type="entry name" value="FAD/NAD-bd_sf"/>
</dbReference>
<feature type="binding site" evidence="14">
    <location>
        <position position="51"/>
    </location>
    <ligand>
        <name>FAD</name>
        <dbReference type="ChEBI" id="CHEBI:57692"/>
    </ligand>
</feature>
<dbReference type="SUPFAM" id="SSF51905">
    <property type="entry name" value="FAD/NAD(P)-binding domain"/>
    <property type="match status" value="1"/>
</dbReference>
<protein>
    <recommendedName>
        <fullName evidence="4 16">Dihydrolipoyl dehydrogenase</fullName>
        <ecNumber evidence="3 16">1.8.1.4</ecNumber>
    </recommendedName>
</protein>
<keyword evidence="20" id="KW-1185">Reference proteome</keyword>
<feature type="domain" description="FAD/NAD(P)-binding" evidence="18">
    <location>
        <begin position="6"/>
        <end position="335"/>
    </location>
</feature>
<evidence type="ECO:0000256" key="14">
    <source>
        <dbReference type="PIRSR" id="PIRSR000350-3"/>
    </source>
</evidence>
<evidence type="ECO:0000256" key="16">
    <source>
        <dbReference type="RuleBase" id="RU003692"/>
    </source>
</evidence>
<evidence type="ECO:0000259" key="18">
    <source>
        <dbReference type="Pfam" id="PF07992"/>
    </source>
</evidence>
<dbReference type="GO" id="GO:0006103">
    <property type="term" value="P:2-oxoglutarate metabolic process"/>
    <property type="evidence" value="ECO:0007669"/>
    <property type="project" value="TreeGrafter"/>
</dbReference>
<reference evidence="19 20" key="1">
    <citation type="submission" date="2020-01" db="EMBL/GenBank/DDBJ databases">
        <title>Paenibacillus soybeanensis sp. nov. isolated from the nodules of soybean (Glycine max(L.) Merr).</title>
        <authorList>
            <person name="Wang H."/>
        </authorList>
    </citation>
    <scope>NUCLEOTIDE SEQUENCE [LARGE SCALE GENOMIC DNA]</scope>
    <source>
        <strain evidence="19 20">DSM 23054</strain>
    </source>
</reference>
<comment type="catalytic activity">
    <reaction evidence="12 16">
        <text>N(6)-[(R)-dihydrolipoyl]-L-lysyl-[protein] + NAD(+) = N(6)-[(R)-lipoyl]-L-lysyl-[protein] + NADH + H(+)</text>
        <dbReference type="Rhea" id="RHEA:15045"/>
        <dbReference type="Rhea" id="RHEA-COMP:10474"/>
        <dbReference type="Rhea" id="RHEA-COMP:10475"/>
        <dbReference type="ChEBI" id="CHEBI:15378"/>
        <dbReference type="ChEBI" id="CHEBI:57540"/>
        <dbReference type="ChEBI" id="CHEBI:57945"/>
        <dbReference type="ChEBI" id="CHEBI:83099"/>
        <dbReference type="ChEBI" id="CHEBI:83100"/>
        <dbReference type="EC" id="1.8.1.4"/>
    </reaction>
</comment>
<dbReference type="Pfam" id="PF02852">
    <property type="entry name" value="Pyr_redox_dim"/>
    <property type="match status" value="1"/>
</dbReference>
<dbReference type="InterPro" id="IPR006258">
    <property type="entry name" value="Lipoamide_DH"/>
</dbReference>
<dbReference type="RefSeq" id="WP_161696345.1">
    <property type="nucleotide sequence ID" value="NZ_JAAAMU010000004.1"/>
</dbReference>
<evidence type="ECO:0000313" key="19">
    <source>
        <dbReference type="EMBL" id="NBC68962.1"/>
    </source>
</evidence>
<dbReference type="PIRSF" id="PIRSF000350">
    <property type="entry name" value="Mercury_reductase_MerA"/>
    <property type="match status" value="1"/>
</dbReference>
<comment type="miscellaneous">
    <text evidence="16">The active site is a redox-active disulfide bond.</text>
</comment>
<comment type="subcellular location">
    <subcellularLocation>
        <location evidence="1">Cytoplasm</location>
    </subcellularLocation>
</comment>
<keyword evidence="6 16" id="KW-0285">Flavoprotein</keyword>
<keyword evidence="11 16" id="KW-0676">Redox-active center</keyword>
<dbReference type="InterPro" id="IPR004099">
    <property type="entry name" value="Pyr_nucl-diS_OxRdtase_dimer"/>
</dbReference>
<evidence type="ECO:0000256" key="13">
    <source>
        <dbReference type="PIRSR" id="PIRSR000350-2"/>
    </source>
</evidence>
<feature type="disulfide bond" description="Redox-active" evidence="15">
    <location>
        <begin position="42"/>
        <end position="47"/>
    </location>
</feature>
<comment type="cofactor">
    <cofactor evidence="14 16">
        <name>FAD</name>
        <dbReference type="ChEBI" id="CHEBI:57692"/>
    </cofactor>
    <text evidence="14 16">Binds 1 FAD per subunit.</text>
</comment>
<evidence type="ECO:0000256" key="3">
    <source>
        <dbReference type="ARBA" id="ARBA00012608"/>
    </source>
</evidence>
<organism evidence="19 20">
    <name type="scientific">Paenibacillus sacheonensis</name>
    <dbReference type="NCBI Taxonomy" id="742054"/>
    <lineage>
        <taxon>Bacteria</taxon>
        <taxon>Bacillati</taxon>
        <taxon>Bacillota</taxon>
        <taxon>Bacilli</taxon>
        <taxon>Bacillales</taxon>
        <taxon>Paenibacillaceae</taxon>
        <taxon>Paenibacillus</taxon>
    </lineage>
</organism>
<dbReference type="FunFam" id="3.30.390.30:FF:000001">
    <property type="entry name" value="Dihydrolipoyl dehydrogenase"/>
    <property type="match status" value="1"/>
</dbReference>
<dbReference type="AlphaFoldDB" id="A0A7X4YM87"/>
<feature type="binding site" evidence="14">
    <location>
        <begin position="188"/>
        <end position="195"/>
    </location>
    <ligand>
        <name>NAD(+)</name>
        <dbReference type="ChEBI" id="CHEBI:57540"/>
    </ligand>
</feature>
<keyword evidence="7 14" id="KW-0274">FAD</keyword>
<dbReference type="InterPro" id="IPR016156">
    <property type="entry name" value="FAD/NAD-linked_Rdtase_dimer_sf"/>
</dbReference>
<evidence type="ECO:0000256" key="10">
    <source>
        <dbReference type="ARBA" id="ARBA00023157"/>
    </source>
</evidence>
<dbReference type="GO" id="GO:0004148">
    <property type="term" value="F:dihydrolipoyl dehydrogenase (NADH) activity"/>
    <property type="evidence" value="ECO:0007669"/>
    <property type="project" value="UniProtKB-EC"/>
</dbReference>
<dbReference type="OrthoDB" id="9800167at2"/>
<keyword evidence="9 14" id="KW-0520">NAD</keyword>
<evidence type="ECO:0000256" key="15">
    <source>
        <dbReference type="PIRSR" id="PIRSR000350-4"/>
    </source>
</evidence>
<proteinExistence type="inferred from homology"/>
<dbReference type="PROSITE" id="PS00076">
    <property type="entry name" value="PYRIDINE_REDOX_1"/>
    <property type="match status" value="1"/>
</dbReference>
<dbReference type="PANTHER" id="PTHR22912">
    <property type="entry name" value="DISULFIDE OXIDOREDUCTASE"/>
    <property type="match status" value="1"/>
</dbReference>
<dbReference type="SUPFAM" id="SSF55424">
    <property type="entry name" value="FAD/NAD-linked reductases, dimerisation (C-terminal) domain"/>
    <property type="match status" value="1"/>
</dbReference>
<dbReference type="EC" id="1.8.1.4" evidence="3 16"/>
<keyword evidence="10" id="KW-1015">Disulfide bond</keyword>
<accession>A0A7X4YM87</accession>
<feature type="binding site" evidence="14">
    <location>
        <position position="280"/>
    </location>
    <ligand>
        <name>NAD(+)</name>
        <dbReference type="ChEBI" id="CHEBI:57540"/>
    </ligand>
</feature>
<dbReference type="Proteomes" id="UP000558113">
    <property type="component" value="Unassembled WGS sequence"/>
</dbReference>
<feature type="domain" description="Pyridine nucleotide-disulphide oxidoreductase dimerisation" evidence="17">
    <location>
        <begin position="355"/>
        <end position="463"/>
    </location>
</feature>
<sequence length="474" mass="50056">MTIGCDIAIIGGGIAGYTAAIRAAQAGKKVVIVEKDKLGGTCLHKGCIPSKALLRSAEVFATLRKADTYGVLVDGAVTLDFAKVQQRKESTVENLYKGLQYLMRKHDITVLQGSGTVIGPSIFSPKSGSVAVEFPDGDMDTVVPAHLIIATGSRPRVLKGLEPTAGQIMSSDEALEMDRLPKSILIIGGGVIGVEWASMLIDFGIEVTLAESASRLLPGEDPEASAELTKQLRRRGVRILTSIQLKLDTYAYNNGQASITADTADGPVILSAERLLVSVGRQGNTENIGLENTDVRIEQGAIKVNAYFQTNESHIYAVGDVNGGLQLAHAAAHEALVAVDHILGSKEQAPDHSRIPRAIYSKPEIASIGLTEDEASKKGHAVKVGKVPFQAIGKAHVIGEAEGFAKVIADAKTMDVLGVHIVGPHATDLLSEASLAMLLNATPWEVSQVIHPHPTLSEVLGEAMLALEGKSLAF</sequence>
<dbReference type="InterPro" id="IPR050151">
    <property type="entry name" value="Class-I_Pyr_Nuc-Dis_Oxidored"/>
</dbReference>
<feature type="active site" description="Proton acceptor" evidence="13">
    <location>
        <position position="453"/>
    </location>
</feature>
<dbReference type="InterPro" id="IPR001100">
    <property type="entry name" value="Pyr_nuc-diS_OxRdtase"/>
</dbReference>
<dbReference type="PRINTS" id="PR00368">
    <property type="entry name" value="FADPNR"/>
</dbReference>
<evidence type="ECO:0000256" key="8">
    <source>
        <dbReference type="ARBA" id="ARBA00023002"/>
    </source>
</evidence>
<evidence type="ECO:0000256" key="2">
    <source>
        <dbReference type="ARBA" id="ARBA00007532"/>
    </source>
</evidence>
<keyword evidence="5" id="KW-0963">Cytoplasm</keyword>
<evidence type="ECO:0000256" key="12">
    <source>
        <dbReference type="ARBA" id="ARBA00049187"/>
    </source>
</evidence>